<dbReference type="OrthoDB" id="5103295at2759"/>
<evidence type="ECO:0000313" key="2">
    <source>
        <dbReference type="Proteomes" id="UP000016928"/>
    </source>
</evidence>
<dbReference type="Proteomes" id="UP000016928">
    <property type="component" value="Unassembled WGS sequence"/>
</dbReference>
<reference evidence="2" key="2">
    <citation type="journal article" date="2014" name="PLoS ONE">
        <title>Genome and Transcriptome Analysis of the Fungal Pathogen Fusarium oxysporum f. sp. cubense Causing Banana Vascular Wilt Disease.</title>
        <authorList>
            <person name="Guo L."/>
            <person name="Han L."/>
            <person name="Yang L."/>
            <person name="Zeng H."/>
            <person name="Fan D."/>
            <person name="Zhu Y."/>
            <person name="Feng Y."/>
            <person name="Wang G."/>
            <person name="Peng C."/>
            <person name="Jiang X."/>
            <person name="Zhou D."/>
            <person name="Ni P."/>
            <person name="Liang C."/>
            <person name="Liu L."/>
            <person name="Wang J."/>
            <person name="Mao C."/>
            <person name="Fang X."/>
            <person name="Peng M."/>
            <person name="Huang J."/>
        </authorList>
    </citation>
    <scope>NUCLEOTIDE SEQUENCE [LARGE SCALE GENOMIC DNA]</scope>
    <source>
        <strain evidence="2">race 1</strain>
    </source>
</reference>
<sequence length="208" mass="23408">MTSKMTRGAWFNPIVVDDEPGMTPDISNRPAHFTNNLDVIKLEDTAPLACTAPLARSPSPLASTTIYLPVRFGTMRTRNQLCRPLEGLRNKSPDEFHLKIDQAYGHFCHKFRTTQQTYLDQISPIITTENCFSARLCSLCYVQRNDKLGHYSISMISTSQSSRMPSVGNRANVAVVQFEILGIDHEYHGTEVPGMMYSSVFVRELMEG</sequence>
<accession>N4UBV4</accession>
<evidence type="ECO:0000313" key="1">
    <source>
        <dbReference type="EMBL" id="ENH72679.1"/>
    </source>
</evidence>
<protein>
    <submittedName>
        <fullName evidence="1">Uncharacterized protein</fullName>
    </submittedName>
</protein>
<organism evidence="1 2">
    <name type="scientific">Fusarium oxysporum f. sp. cubense (strain race 1)</name>
    <name type="common">Panama disease fungus</name>
    <dbReference type="NCBI Taxonomy" id="1229664"/>
    <lineage>
        <taxon>Eukaryota</taxon>
        <taxon>Fungi</taxon>
        <taxon>Dikarya</taxon>
        <taxon>Ascomycota</taxon>
        <taxon>Pezizomycotina</taxon>
        <taxon>Sordariomycetes</taxon>
        <taxon>Hypocreomycetidae</taxon>
        <taxon>Hypocreales</taxon>
        <taxon>Nectriaceae</taxon>
        <taxon>Fusarium</taxon>
        <taxon>Fusarium oxysporum species complex</taxon>
    </lineage>
</organism>
<dbReference type="VEuPathDB" id="FungiDB:FOC1_g10013342"/>
<dbReference type="OMA" id="HEYHGTE"/>
<reference evidence="2" key="1">
    <citation type="submission" date="2012-09" db="EMBL/GenBank/DDBJ databases">
        <title>Genome sequencing and comparative transcriptomics of race 1 and race 4 of banana pathogen: Fusarium oxysporum f. sp. cubense.</title>
        <authorList>
            <person name="Fang X."/>
            <person name="Huang J."/>
        </authorList>
    </citation>
    <scope>NUCLEOTIDE SEQUENCE [LARGE SCALE GENOMIC DNA]</scope>
    <source>
        <strain evidence="2">race 1</strain>
    </source>
</reference>
<proteinExistence type="predicted"/>
<dbReference type="HOGENOM" id="CLU_114607_0_0_1"/>
<dbReference type="EMBL" id="KB730093">
    <property type="protein sequence ID" value="ENH72679.1"/>
    <property type="molecule type" value="Genomic_DNA"/>
</dbReference>
<gene>
    <name evidence="1" type="ORF">FOC1_g10013342</name>
</gene>
<dbReference type="AlphaFoldDB" id="N4UBV4"/>
<name>N4UBV4_FUSC1</name>